<dbReference type="InterPro" id="IPR029501">
    <property type="entry name" value="EndoU_bac"/>
</dbReference>
<sequence>MRGLGQGVVSDSRAPETQTGGAGNGKKPPGRFDLAEMDFPEEYPPLPDGWRVPFAPRDRPRPSDEDRARVLAKHRRGANAPMKTMFPEGWSDDDIMTAIDMAGADPAVVSRSGDKLTFDREVGGELVRVHIRLDQDPPIFWTAYPPNGKLAP</sequence>
<feature type="region of interest" description="Disordered" evidence="1">
    <location>
        <begin position="1"/>
        <end position="88"/>
    </location>
</feature>
<name>A0A7H0H2C3_9ACTN</name>
<dbReference type="Pfam" id="PF14436">
    <property type="entry name" value="EndoU_bacteria"/>
    <property type="match status" value="1"/>
</dbReference>
<dbReference type="EMBL" id="CP060789">
    <property type="protein sequence ID" value="QNP54689.1"/>
    <property type="molecule type" value="Genomic_DNA"/>
</dbReference>
<protein>
    <submittedName>
        <fullName evidence="3">EndoU domain-containing protein</fullName>
    </submittedName>
</protein>
<feature type="compositionally biased region" description="Basic and acidic residues" evidence="1">
    <location>
        <begin position="56"/>
        <end position="69"/>
    </location>
</feature>
<accession>A0A7H0H2C3</accession>
<dbReference type="GO" id="GO:0004519">
    <property type="term" value="F:endonuclease activity"/>
    <property type="evidence" value="ECO:0007669"/>
    <property type="project" value="InterPro"/>
</dbReference>
<evidence type="ECO:0000259" key="2">
    <source>
        <dbReference type="Pfam" id="PF14436"/>
    </source>
</evidence>
<evidence type="ECO:0000256" key="1">
    <source>
        <dbReference type="SAM" id="MobiDB-lite"/>
    </source>
</evidence>
<proteinExistence type="predicted"/>
<gene>
    <name evidence="3" type="ORF">H9L22_10235</name>
</gene>
<feature type="domain" description="Bacterial EndoU nuclease" evidence="2">
    <location>
        <begin position="69"/>
        <end position="145"/>
    </location>
</feature>
<dbReference type="Proteomes" id="UP000516117">
    <property type="component" value="Chromosome"/>
</dbReference>
<dbReference type="KEGG" id="tdf:H9L22_10235"/>
<evidence type="ECO:0000313" key="3">
    <source>
        <dbReference type="EMBL" id="QNP54689.1"/>
    </source>
</evidence>
<reference evidence="3 4" key="1">
    <citation type="submission" date="2020-08" db="EMBL/GenBank/DDBJ databases">
        <title>Genome sequence of Tessaracoccus defluvii JCM 17540T.</title>
        <authorList>
            <person name="Hyun D.-W."/>
            <person name="Bae J.-W."/>
        </authorList>
    </citation>
    <scope>NUCLEOTIDE SEQUENCE [LARGE SCALE GENOMIC DNA]</scope>
    <source>
        <strain evidence="3 4">JCM 17540</strain>
    </source>
</reference>
<organism evidence="3 4">
    <name type="scientific">Tessaracoccus defluvii</name>
    <dbReference type="NCBI Taxonomy" id="1285901"/>
    <lineage>
        <taxon>Bacteria</taxon>
        <taxon>Bacillati</taxon>
        <taxon>Actinomycetota</taxon>
        <taxon>Actinomycetes</taxon>
        <taxon>Propionibacteriales</taxon>
        <taxon>Propionibacteriaceae</taxon>
        <taxon>Tessaracoccus</taxon>
    </lineage>
</organism>
<dbReference type="AlphaFoldDB" id="A0A7H0H2C3"/>
<evidence type="ECO:0000313" key="4">
    <source>
        <dbReference type="Proteomes" id="UP000516117"/>
    </source>
</evidence>
<keyword evidence="4" id="KW-1185">Reference proteome</keyword>